<feature type="transmembrane region" description="Helical" evidence="9">
    <location>
        <begin position="962"/>
        <end position="982"/>
    </location>
</feature>
<dbReference type="Gene3D" id="3.30.2090.10">
    <property type="entry name" value="Multidrug efflux transporter AcrB TolC docking domain, DN and DC subdomains"/>
    <property type="match status" value="2"/>
</dbReference>
<evidence type="ECO:0000256" key="8">
    <source>
        <dbReference type="ARBA" id="ARBA00023136"/>
    </source>
</evidence>
<dbReference type="SUPFAM" id="SSF82714">
    <property type="entry name" value="Multidrug efflux transporter AcrB TolC docking domain, DN and DC subdomains"/>
    <property type="match status" value="2"/>
</dbReference>
<evidence type="ECO:0000256" key="3">
    <source>
        <dbReference type="ARBA" id="ARBA00022448"/>
    </source>
</evidence>
<feature type="transmembrane region" description="Helical" evidence="9">
    <location>
        <begin position="365"/>
        <end position="389"/>
    </location>
</feature>
<comment type="caution">
    <text evidence="9">Lacks conserved residue(s) required for the propagation of feature annotation.</text>
</comment>
<keyword evidence="8 9" id="KW-0472">Membrane</keyword>
<feature type="transmembrane region" description="Helical" evidence="9">
    <location>
        <begin position="866"/>
        <end position="884"/>
    </location>
</feature>
<evidence type="ECO:0000313" key="11">
    <source>
        <dbReference type="Proteomes" id="UP000252792"/>
    </source>
</evidence>
<feature type="transmembrane region" description="Helical" evidence="9">
    <location>
        <begin position="395"/>
        <end position="416"/>
    </location>
</feature>
<evidence type="ECO:0000256" key="6">
    <source>
        <dbReference type="ARBA" id="ARBA00022692"/>
    </source>
</evidence>
<dbReference type="GO" id="GO:0009636">
    <property type="term" value="P:response to toxic substance"/>
    <property type="evidence" value="ECO:0007669"/>
    <property type="project" value="UniProtKB-ARBA"/>
</dbReference>
<evidence type="ECO:0000256" key="1">
    <source>
        <dbReference type="ARBA" id="ARBA00004429"/>
    </source>
</evidence>
<reference evidence="10 11" key="1">
    <citation type="submission" date="2018-06" db="EMBL/GenBank/DDBJ databases">
        <title>Genomic Encyclopedia of Type Strains, Phase III (KMG-III): the genomes of soil and plant-associated and newly described type strains.</title>
        <authorList>
            <person name="Whitman W."/>
        </authorList>
    </citation>
    <scope>NUCLEOTIDE SEQUENCE [LARGE SCALE GENOMIC DNA]</scope>
    <source>
        <strain evidence="10 11">CECT 7377</strain>
    </source>
</reference>
<dbReference type="GO" id="GO:0005886">
    <property type="term" value="C:plasma membrane"/>
    <property type="evidence" value="ECO:0007669"/>
    <property type="project" value="UniProtKB-SubCell"/>
</dbReference>
<dbReference type="SUPFAM" id="SSF82693">
    <property type="entry name" value="Multidrug efflux transporter AcrB pore domain, PN1, PN2, PC1 and PC2 subdomains"/>
    <property type="match status" value="4"/>
</dbReference>
<dbReference type="PANTHER" id="PTHR32063:SF13">
    <property type="entry name" value="MULTIDRUG EFFLUX PUMP SUBUNIT ACRB-RELATED"/>
    <property type="match status" value="1"/>
</dbReference>
<dbReference type="GO" id="GO:0042910">
    <property type="term" value="F:xenobiotic transmembrane transporter activity"/>
    <property type="evidence" value="ECO:0007669"/>
    <property type="project" value="TreeGrafter"/>
</dbReference>
<feature type="transmembrane region" description="Helical" evidence="9">
    <location>
        <begin position="469"/>
        <end position="496"/>
    </location>
</feature>
<evidence type="ECO:0000256" key="9">
    <source>
        <dbReference type="RuleBase" id="RU364070"/>
    </source>
</evidence>
<evidence type="ECO:0000313" key="10">
    <source>
        <dbReference type="EMBL" id="RBP79034.1"/>
    </source>
</evidence>
<evidence type="ECO:0000256" key="5">
    <source>
        <dbReference type="ARBA" id="ARBA00022519"/>
    </source>
</evidence>
<evidence type="ECO:0000256" key="4">
    <source>
        <dbReference type="ARBA" id="ARBA00022475"/>
    </source>
</evidence>
<dbReference type="PRINTS" id="PR00702">
    <property type="entry name" value="ACRIFLAVINRP"/>
</dbReference>
<dbReference type="Gene3D" id="1.20.1640.10">
    <property type="entry name" value="Multidrug efflux transporter AcrB transmembrane domain"/>
    <property type="match status" value="2"/>
</dbReference>
<protein>
    <recommendedName>
        <fullName evidence="9">Efflux pump membrane transporter</fullName>
    </recommendedName>
</protein>
<evidence type="ECO:0000256" key="2">
    <source>
        <dbReference type="ARBA" id="ARBA00010942"/>
    </source>
</evidence>
<dbReference type="PANTHER" id="PTHR32063">
    <property type="match status" value="1"/>
</dbReference>
<sequence>MTQFFIHRPVFAWVLAITLMIAGAFGLKSLAISQYPDVAPTSVSISATYSGASGQIVADSVTAVIEDGMTNLDGLLYMTSTSSEASSSISLTFDSSVDPDIAQVQVQNKLQLVEGSLPSSVTSSGISVTRSDSSMLLVGGLVSTDGKYSDVDLGNIFSEKMQKTLQRLEGVGDITLFGSEYAMRIWLDPNSLYKYSLTPSDVSDAISAQNTNVTVGSLGAIPSVKGQQNKILLKTRSQLSSVDDFRNIILTTNDDGSSVFLGDVARVELGNESYTVFSTYNGKNAVGFGVNLSTGANAVETSERVHSTVSTLAKSLPEGVDVIYSYDTTPFIVDSITQIVETLIEAIILVFIVILVFLQNWRATLIPTLVVPIVLLGTFGILAVTGYSLNTLTMFALVLAIGLLVDDAIVVVENVERIMEEENLSPMAATEKSMKEISSALVGIVIVLSSVFLPMAFMSGSTGIIYRQFSITIISAMVLSLFVALILTPAMCASLLKPTHGRTKLWPARKFNAGFDNLNTRYTGAVDKLLKRPFRMLVVVIGIGAVMTLVYERLPTSFVPTEDQSILMAVVTLPDNATQAQTLTTINAMQDYLLKENSEYFVGGFSPIGFSFNGTGQNNAMMFIKLKELDERPNMSAAQLAEKANQAFSNGRYGQVLFLQPPAIHGLGSSNGFEMYLIDRAGSGLAALHETATQLAEDAQESGLVTGIRGYENSTSTQLTMDIDSQKAEASGLTLSEINSNLSIIFAGSYVNDFTLNSKQRDVRLMGDQEYRMQPGDINSWYMRNSSGEMVPMAAFSTQTWGKTYTSISHYGGDNAINLQGSAALGISSGEAMAEMERLVAELGGDYELAWTGLSYQEQIAGNQELILYILSAVVVFLALAALYESWTVPLSVMLAVPVSLLGAFLATWYFGQSNDVYFKVGMLTTIGLAARNAILIVEFAESMRREGHELVGAIITASKMRLRPILMTTFAFAFGVLPLATADGTGANAQNSIGTGMLGGIIFSAIFGILMVPVLYLAVLKAVAITKQLGNKETTK</sequence>
<dbReference type="EMBL" id="QNSE01000016">
    <property type="protein sequence ID" value="RBP79034.1"/>
    <property type="molecule type" value="Genomic_DNA"/>
</dbReference>
<dbReference type="OrthoDB" id="9757904at2"/>
<gene>
    <name evidence="10" type="ORF">DFP80_11659</name>
</gene>
<feature type="transmembrane region" description="Helical" evidence="9">
    <location>
        <begin position="437"/>
        <end position="457"/>
    </location>
</feature>
<keyword evidence="6 9" id="KW-0812">Transmembrane</keyword>
<dbReference type="InterPro" id="IPR027463">
    <property type="entry name" value="AcrB_DN_DC_subdom"/>
</dbReference>
<dbReference type="Gene3D" id="3.30.70.1320">
    <property type="entry name" value="Multidrug efflux transporter AcrB pore domain like"/>
    <property type="match status" value="1"/>
</dbReference>
<evidence type="ECO:0000256" key="7">
    <source>
        <dbReference type="ARBA" id="ARBA00022989"/>
    </source>
</evidence>
<comment type="similarity">
    <text evidence="2 9">Belongs to the resistance-nodulation-cell division (RND) (TC 2.A.6) family.</text>
</comment>
<dbReference type="AlphaFoldDB" id="A0A366IYE6"/>
<feature type="transmembrane region" description="Helical" evidence="9">
    <location>
        <begin position="994"/>
        <end position="1020"/>
    </location>
</feature>
<keyword evidence="3 9" id="KW-0813">Transport</keyword>
<feature type="transmembrane region" description="Helical" evidence="9">
    <location>
        <begin position="339"/>
        <end position="358"/>
    </location>
</feature>
<feature type="transmembrane region" description="Helical" evidence="9">
    <location>
        <begin position="917"/>
        <end position="941"/>
    </location>
</feature>
<organism evidence="10 11">
    <name type="scientific">Marinomonas rhizomae</name>
    <dbReference type="NCBI Taxonomy" id="491948"/>
    <lineage>
        <taxon>Bacteria</taxon>
        <taxon>Pseudomonadati</taxon>
        <taxon>Pseudomonadota</taxon>
        <taxon>Gammaproteobacteria</taxon>
        <taxon>Oceanospirillales</taxon>
        <taxon>Oceanospirillaceae</taxon>
        <taxon>Marinomonas</taxon>
    </lineage>
</organism>
<dbReference type="Pfam" id="PF00873">
    <property type="entry name" value="ACR_tran"/>
    <property type="match status" value="1"/>
</dbReference>
<dbReference type="NCBIfam" id="NF000282">
    <property type="entry name" value="RND_permease_1"/>
    <property type="match status" value="1"/>
</dbReference>
<feature type="transmembrane region" description="Helical" evidence="9">
    <location>
        <begin position="534"/>
        <end position="551"/>
    </location>
</feature>
<dbReference type="InterPro" id="IPR001036">
    <property type="entry name" value="Acrflvin-R"/>
</dbReference>
<dbReference type="FunFam" id="1.20.1640.10:FF:000001">
    <property type="entry name" value="Efflux pump membrane transporter"/>
    <property type="match status" value="1"/>
</dbReference>
<dbReference type="Proteomes" id="UP000252792">
    <property type="component" value="Unassembled WGS sequence"/>
</dbReference>
<name>A0A366IYE6_9GAMM</name>
<proteinExistence type="inferred from homology"/>
<dbReference type="RefSeq" id="WP_113918249.1">
    <property type="nucleotide sequence ID" value="NZ_QNSE01000016.1"/>
</dbReference>
<comment type="caution">
    <text evidence="10">The sequence shown here is derived from an EMBL/GenBank/DDBJ whole genome shotgun (WGS) entry which is preliminary data.</text>
</comment>
<dbReference type="InterPro" id="IPR004764">
    <property type="entry name" value="MdtF-like"/>
</dbReference>
<dbReference type="SUPFAM" id="SSF82866">
    <property type="entry name" value="Multidrug efflux transporter AcrB transmembrane domain"/>
    <property type="match status" value="2"/>
</dbReference>
<dbReference type="NCBIfam" id="TIGR00915">
    <property type="entry name" value="2A0602"/>
    <property type="match status" value="1"/>
</dbReference>
<keyword evidence="7 9" id="KW-1133">Transmembrane helix</keyword>
<dbReference type="Gene3D" id="3.30.70.1430">
    <property type="entry name" value="Multidrug efflux transporter AcrB pore domain"/>
    <property type="match status" value="2"/>
</dbReference>
<accession>A0A366IYE6</accession>
<dbReference type="Gene3D" id="3.30.70.1440">
    <property type="entry name" value="Multidrug efflux transporter AcrB pore domain"/>
    <property type="match status" value="1"/>
</dbReference>
<keyword evidence="11" id="KW-1185">Reference proteome</keyword>
<keyword evidence="4" id="KW-1003">Cell membrane</keyword>
<dbReference type="GO" id="GO:0015562">
    <property type="term" value="F:efflux transmembrane transporter activity"/>
    <property type="evidence" value="ECO:0007669"/>
    <property type="project" value="InterPro"/>
</dbReference>
<comment type="subcellular location">
    <subcellularLocation>
        <location evidence="1 9">Cell inner membrane</location>
        <topology evidence="1 9">Multi-pass membrane protein</topology>
    </subcellularLocation>
</comment>
<feature type="transmembrane region" description="Helical" evidence="9">
    <location>
        <begin position="891"/>
        <end position="911"/>
    </location>
</feature>
<keyword evidence="5 9" id="KW-0997">Cell inner membrane</keyword>